<dbReference type="Proteomes" id="UP000467249">
    <property type="component" value="Chromosome"/>
</dbReference>
<evidence type="ECO:0000256" key="1">
    <source>
        <dbReference type="SAM" id="MobiDB-lite"/>
    </source>
</evidence>
<dbReference type="KEGG" id="many:MANY_35330"/>
<proteinExistence type="predicted"/>
<sequence length="146" mass="15295">MLDSAGPAVAVDAAGAAELLDESDAEVSVDDPGVLSEMVLRECLELLCAPPVLLTFPVSEEAARREPPVDLAWEPDEPASAELPPSAPELAADPVDWSARATPQPDDSSAAPTPSATANPPTRPTNLEAPMFFFLLRIGDRHLSGD</sequence>
<organism evidence="2 3">
    <name type="scientific">Mycolicibacterium anyangense</name>
    <dbReference type="NCBI Taxonomy" id="1431246"/>
    <lineage>
        <taxon>Bacteria</taxon>
        <taxon>Bacillati</taxon>
        <taxon>Actinomycetota</taxon>
        <taxon>Actinomycetes</taxon>
        <taxon>Mycobacteriales</taxon>
        <taxon>Mycobacteriaceae</taxon>
        <taxon>Mycolicibacterium</taxon>
    </lineage>
</organism>
<evidence type="ECO:0000313" key="3">
    <source>
        <dbReference type="Proteomes" id="UP000467249"/>
    </source>
</evidence>
<protein>
    <submittedName>
        <fullName evidence="2">Uncharacterized protein</fullName>
    </submittedName>
</protein>
<feature type="region of interest" description="Disordered" evidence="1">
    <location>
        <begin position="59"/>
        <end position="126"/>
    </location>
</feature>
<evidence type="ECO:0000313" key="2">
    <source>
        <dbReference type="EMBL" id="BBZ78196.1"/>
    </source>
</evidence>
<name>A0A6N4W8B8_9MYCO</name>
<dbReference type="EMBL" id="AP022620">
    <property type="protein sequence ID" value="BBZ78196.1"/>
    <property type="molecule type" value="Genomic_DNA"/>
</dbReference>
<reference evidence="2 3" key="1">
    <citation type="journal article" date="2019" name="Emerg. Microbes Infect.">
        <title>Comprehensive subspecies identification of 175 nontuberculous mycobacteria species based on 7547 genomic profiles.</title>
        <authorList>
            <person name="Matsumoto Y."/>
            <person name="Kinjo T."/>
            <person name="Motooka D."/>
            <person name="Nabeya D."/>
            <person name="Jung N."/>
            <person name="Uechi K."/>
            <person name="Horii T."/>
            <person name="Iida T."/>
            <person name="Fujita J."/>
            <person name="Nakamura S."/>
        </authorList>
    </citation>
    <scope>NUCLEOTIDE SEQUENCE [LARGE SCALE GENOMIC DNA]</scope>
    <source>
        <strain evidence="2 3">JCM 30275</strain>
    </source>
</reference>
<feature type="compositionally biased region" description="Low complexity" evidence="1">
    <location>
        <begin position="105"/>
        <end position="126"/>
    </location>
</feature>
<keyword evidence="3" id="KW-1185">Reference proteome</keyword>
<accession>A0A6N4W8B8</accession>
<gene>
    <name evidence="2" type="ORF">MANY_35330</name>
</gene>
<feature type="compositionally biased region" description="Low complexity" evidence="1">
    <location>
        <begin position="80"/>
        <end position="94"/>
    </location>
</feature>
<dbReference type="AlphaFoldDB" id="A0A6N4W8B8"/>